<keyword evidence="1" id="KW-0472">Membrane</keyword>
<protein>
    <submittedName>
        <fullName evidence="2">Uncharacterized protein</fullName>
    </submittedName>
</protein>
<sequence>MSKEKTTGKSNNDMIDNILKIEKLAKLALRVGLSIYFIYFGSMNLWSVLSATQSNKTWGFLIFIISIITAILLLSHFKAPKLAAVGAGIAAIIFLIIVVALAFIEIQQHAMLQMIILRVLKDLILAIASIILLGESLKEMVREKITKPFPVR</sequence>
<comment type="caution">
    <text evidence="2">The sequence shown here is derived from an EMBL/GenBank/DDBJ whole genome shotgun (WGS) entry which is preliminary data.</text>
</comment>
<dbReference type="EMBL" id="JAKZGP010000006">
    <property type="protein sequence ID" value="MCH7408590.1"/>
    <property type="molecule type" value="Genomic_DNA"/>
</dbReference>
<proteinExistence type="predicted"/>
<evidence type="ECO:0000256" key="1">
    <source>
        <dbReference type="SAM" id="Phobius"/>
    </source>
</evidence>
<accession>A0ABS9UWP3</accession>
<feature type="transmembrane region" description="Helical" evidence="1">
    <location>
        <begin position="110"/>
        <end position="134"/>
    </location>
</feature>
<gene>
    <name evidence="2" type="ORF">MM239_04230</name>
</gene>
<reference evidence="2" key="1">
    <citation type="submission" date="2022-03" db="EMBL/GenBank/DDBJ databases">
        <title>De novo assembled genomes of Belliella spp. (Cyclobacteriaceae) strains.</title>
        <authorList>
            <person name="Szabo A."/>
            <person name="Korponai K."/>
            <person name="Felfoldi T."/>
        </authorList>
    </citation>
    <scope>NUCLEOTIDE SEQUENCE</scope>
    <source>
        <strain evidence="2">DSM 111904</strain>
    </source>
</reference>
<keyword evidence="1" id="KW-1133">Transmembrane helix</keyword>
<evidence type="ECO:0000313" key="3">
    <source>
        <dbReference type="Proteomes" id="UP001165489"/>
    </source>
</evidence>
<keyword evidence="1" id="KW-0812">Transmembrane</keyword>
<name>A0ABS9UWP3_9BACT</name>
<feature type="transmembrane region" description="Helical" evidence="1">
    <location>
        <begin position="58"/>
        <end position="75"/>
    </location>
</feature>
<feature type="transmembrane region" description="Helical" evidence="1">
    <location>
        <begin position="27"/>
        <end position="46"/>
    </location>
</feature>
<evidence type="ECO:0000313" key="2">
    <source>
        <dbReference type="EMBL" id="MCH7408590.1"/>
    </source>
</evidence>
<feature type="transmembrane region" description="Helical" evidence="1">
    <location>
        <begin position="82"/>
        <end position="104"/>
    </location>
</feature>
<organism evidence="2 3">
    <name type="scientific">Belliella filtrata</name>
    <dbReference type="NCBI Taxonomy" id="2923435"/>
    <lineage>
        <taxon>Bacteria</taxon>
        <taxon>Pseudomonadati</taxon>
        <taxon>Bacteroidota</taxon>
        <taxon>Cytophagia</taxon>
        <taxon>Cytophagales</taxon>
        <taxon>Cyclobacteriaceae</taxon>
        <taxon>Belliella</taxon>
    </lineage>
</organism>
<dbReference type="RefSeq" id="WP_241346870.1">
    <property type="nucleotide sequence ID" value="NZ_JAKZGP010000006.1"/>
</dbReference>
<dbReference type="Proteomes" id="UP001165489">
    <property type="component" value="Unassembled WGS sequence"/>
</dbReference>
<keyword evidence="3" id="KW-1185">Reference proteome</keyword>